<accession>A0A3M7TAD1</accession>
<gene>
    <name evidence="1" type="ORF">BpHYR1_034423</name>
</gene>
<name>A0A3M7TAD1_BRAPC</name>
<dbReference type="EMBL" id="REGN01000033">
    <property type="protein sequence ID" value="RNA45063.1"/>
    <property type="molecule type" value="Genomic_DNA"/>
</dbReference>
<protein>
    <submittedName>
        <fullName evidence="1">Uncharacterized protein</fullName>
    </submittedName>
</protein>
<sequence length="134" mass="16016">MDRNEITMNEDACEYESFPGYAPENLRGESGRLFQMQKMAIDKFELSLNHKKADSIYRTNFWILEKNYCLCKSLIDGLSRSKLLWNAQLKNFERERPTNRPKISILPRKTFKKWKKEWFRNGNAVCNKFCRCGF</sequence>
<evidence type="ECO:0000313" key="2">
    <source>
        <dbReference type="Proteomes" id="UP000276133"/>
    </source>
</evidence>
<evidence type="ECO:0000313" key="1">
    <source>
        <dbReference type="EMBL" id="RNA45063.1"/>
    </source>
</evidence>
<organism evidence="1 2">
    <name type="scientific">Brachionus plicatilis</name>
    <name type="common">Marine rotifer</name>
    <name type="synonym">Brachionus muelleri</name>
    <dbReference type="NCBI Taxonomy" id="10195"/>
    <lineage>
        <taxon>Eukaryota</taxon>
        <taxon>Metazoa</taxon>
        <taxon>Spiralia</taxon>
        <taxon>Gnathifera</taxon>
        <taxon>Rotifera</taxon>
        <taxon>Eurotatoria</taxon>
        <taxon>Monogononta</taxon>
        <taxon>Pseudotrocha</taxon>
        <taxon>Ploima</taxon>
        <taxon>Brachionidae</taxon>
        <taxon>Brachionus</taxon>
    </lineage>
</organism>
<dbReference type="AlphaFoldDB" id="A0A3M7TAD1"/>
<proteinExistence type="predicted"/>
<dbReference type="Proteomes" id="UP000276133">
    <property type="component" value="Unassembled WGS sequence"/>
</dbReference>
<reference evidence="1 2" key="1">
    <citation type="journal article" date="2018" name="Sci. Rep.">
        <title>Genomic signatures of local adaptation to the degree of environmental predictability in rotifers.</title>
        <authorList>
            <person name="Franch-Gras L."/>
            <person name="Hahn C."/>
            <person name="Garcia-Roger E.M."/>
            <person name="Carmona M.J."/>
            <person name="Serra M."/>
            <person name="Gomez A."/>
        </authorList>
    </citation>
    <scope>NUCLEOTIDE SEQUENCE [LARGE SCALE GENOMIC DNA]</scope>
    <source>
        <strain evidence="1">HYR1</strain>
    </source>
</reference>
<keyword evidence="2" id="KW-1185">Reference proteome</keyword>
<comment type="caution">
    <text evidence="1">The sequence shown here is derived from an EMBL/GenBank/DDBJ whole genome shotgun (WGS) entry which is preliminary data.</text>
</comment>